<dbReference type="STRING" id="540747.SAMN04488031_101613"/>
<feature type="signal peptide" evidence="1">
    <location>
        <begin position="1"/>
        <end position="23"/>
    </location>
</feature>
<dbReference type="AlphaFoldDB" id="A0A0T5PAR6"/>
<keyword evidence="4" id="KW-1185">Reference proteome</keyword>
<name>A0A0T5PAR6_9RHOB</name>
<dbReference type="OrthoDB" id="7069357at2"/>
<dbReference type="RefSeq" id="WP_057815398.1">
    <property type="nucleotide sequence ID" value="NZ_CP031598.1"/>
</dbReference>
<keyword evidence="1" id="KW-0732">Signal</keyword>
<proteinExistence type="predicted"/>
<dbReference type="EMBL" id="LAXI01000004">
    <property type="protein sequence ID" value="KRS18243.1"/>
    <property type="molecule type" value="Genomic_DNA"/>
</dbReference>
<reference evidence="2 4" key="1">
    <citation type="submission" date="2015-04" db="EMBL/GenBank/DDBJ databases">
        <title>The draft genome sequence of Roseovarius indicus B108T.</title>
        <authorList>
            <person name="Li G."/>
            <person name="Lai Q."/>
            <person name="Shao Z."/>
            <person name="Yan P."/>
        </authorList>
    </citation>
    <scope>NUCLEOTIDE SEQUENCE [LARGE SCALE GENOMIC DNA]</scope>
    <source>
        <strain evidence="2 4">B108</strain>
    </source>
</reference>
<dbReference type="KEGG" id="rid:RIdsm_02731"/>
<evidence type="ECO:0000313" key="4">
    <source>
        <dbReference type="Proteomes" id="UP000051401"/>
    </source>
</evidence>
<reference evidence="3 5" key="2">
    <citation type="submission" date="2018-08" db="EMBL/GenBank/DDBJ databases">
        <title>Genetic Globetrotter - A new plasmid hitch-hiking vast phylogenetic and geographic distances.</title>
        <authorList>
            <person name="Vollmers J."/>
            <person name="Petersen J."/>
        </authorList>
    </citation>
    <scope>NUCLEOTIDE SEQUENCE [LARGE SCALE GENOMIC DNA]</scope>
    <source>
        <strain evidence="3 5">DSM 26383</strain>
    </source>
</reference>
<accession>A0A0T5PAR6</accession>
<dbReference type="Proteomes" id="UP000051401">
    <property type="component" value="Unassembled WGS sequence"/>
</dbReference>
<gene>
    <name evidence="3" type="ORF">RIdsm_02731</name>
    <name evidence="2" type="ORF">XM52_08840</name>
</gene>
<dbReference type="PATRIC" id="fig|540747.5.peg.4560"/>
<evidence type="ECO:0000313" key="5">
    <source>
        <dbReference type="Proteomes" id="UP000325785"/>
    </source>
</evidence>
<evidence type="ECO:0000313" key="2">
    <source>
        <dbReference type="EMBL" id="KRS18243.1"/>
    </source>
</evidence>
<evidence type="ECO:0000313" key="3">
    <source>
        <dbReference type="EMBL" id="QEW26924.1"/>
    </source>
</evidence>
<sequence>MGAAVIRAALYALMVLVTGPAPAETYKIENIGSGDPRGATDGLSFTYDVHLRLELLLGEPVVGTRFRWQLNPNFSEVEVSELVTDKRRRVKLLNLPRESQLKARIYDVDIEFEMSGATGVYYLLADGGDPGPGDGKTWSFNVPGSPDWSEMFYRTPLDGPDDRADYVSEKEAKRIWKEGLRLHTARLVDVKVSTHDLVRWYVQQSKAPEVAVTQKAIRNLAEGIREGFGYDLDAEEFAEVTPEDRWDTEGMSGLPEEEGLRAAEIDYQILSERLGKLLAMPKKFEPTGELILFDAAVAELRSDIAALADKRTERGLRDYPLKLGLSPREFEEGHDIEVQPQYRMINTEGEIRQQIVWDSDLGIEYDTSYDQAVFDAEGNQVTPFATGYRSQLIFNRYVAFGGCLFELPSGDMVTEEHTYEGRRYTGGFGWHCGGKELKEYPNILLSELGPDTPEYVFDERRFRYTSDLDEDVKWAGFDGPDGPVIYMLKCNGWWFEGAVVFDTDLQEIGKIGEFEFGSHDDTEGYFSRLGASCG</sequence>
<feature type="chain" id="PRO_5010437538" evidence="1">
    <location>
        <begin position="24"/>
        <end position="534"/>
    </location>
</feature>
<protein>
    <submittedName>
        <fullName evidence="2">Uncharacterized protein</fullName>
    </submittedName>
</protein>
<dbReference type="Proteomes" id="UP000325785">
    <property type="component" value="Chromosome"/>
</dbReference>
<dbReference type="EMBL" id="CP031598">
    <property type="protein sequence ID" value="QEW26924.1"/>
    <property type="molecule type" value="Genomic_DNA"/>
</dbReference>
<evidence type="ECO:0000256" key="1">
    <source>
        <dbReference type="SAM" id="SignalP"/>
    </source>
</evidence>
<organism evidence="2 4">
    <name type="scientific">Roseovarius indicus</name>
    <dbReference type="NCBI Taxonomy" id="540747"/>
    <lineage>
        <taxon>Bacteria</taxon>
        <taxon>Pseudomonadati</taxon>
        <taxon>Pseudomonadota</taxon>
        <taxon>Alphaproteobacteria</taxon>
        <taxon>Rhodobacterales</taxon>
        <taxon>Roseobacteraceae</taxon>
        <taxon>Roseovarius</taxon>
    </lineage>
</organism>